<gene>
    <name evidence="1" type="ORF">OM960_13255</name>
</gene>
<sequence length="210" mass="23661">MKNIIIGLSGERQVGKSHIAQHLIDRYGFQRVHPFNGGKAACRGYFTHLGADADTAWRMTDGDLKDVPSQILPIISNPGHGEPGTHYAPRFYMEKLGQFMGVQLGPEWTIGAEMRLILNANEGKPVRLVAESIVYEADELRKLGGKIIEVRRPKRENAIVGLETDRYSATIRPDHVFLNDQDGLDLMREDFDGLLRERFGLVEDLPEYAF</sequence>
<organism evidence="1 2">
    <name type="scientific">Defluviimonas salinarum</name>
    <dbReference type="NCBI Taxonomy" id="2992147"/>
    <lineage>
        <taxon>Bacteria</taxon>
        <taxon>Pseudomonadati</taxon>
        <taxon>Pseudomonadota</taxon>
        <taxon>Alphaproteobacteria</taxon>
        <taxon>Rhodobacterales</taxon>
        <taxon>Paracoccaceae</taxon>
        <taxon>Albidovulum</taxon>
    </lineage>
</organism>
<proteinExistence type="predicted"/>
<reference evidence="1 2" key="1">
    <citation type="submission" date="2022-10" db="EMBL/GenBank/DDBJ databases">
        <title>Defluviimonas sp. CAU 1641 isolated from mud.</title>
        <authorList>
            <person name="Kim W."/>
        </authorList>
    </citation>
    <scope>NUCLEOTIDE SEQUENCE [LARGE SCALE GENOMIC DNA]</scope>
    <source>
        <strain evidence="1 2">CAU 1641</strain>
    </source>
</reference>
<dbReference type="RefSeq" id="WP_264772286.1">
    <property type="nucleotide sequence ID" value="NZ_JAPDOG010000011.1"/>
</dbReference>
<dbReference type="Proteomes" id="UP001207582">
    <property type="component" value="Unassembled WGS sequence"/>
</dbReference>
<name>A0ABT3J4F3_9RHOB</name>
<evidence type="ECO:0000313" key="1">
    <source>
        <dbReference type="EMBL" id="MCW3782553.1"/>
    </source>
</evidence>
<protein>
    <recommendedName>
        <fullName evidence="3">Deoxynucleotide monophosphate kinase</fullName>
    </recommendedName>
</protein>
<evidence type="ECO:0000313" key="2">
    <source>
        <dbReference type="Proteomes" id="UP001207582"/>
    </source>
</evidence>
<dbReference type="EMBL" id="JAPDOG010000011">
    <property type="protein sequence ID" value="MCW3782553.1"/>
    <property type="molecule type" value="Genomic_DNA"/>
</dbReference>
<evidence type="ECO:0008006" key="3">
    <source>
        <dbReference type="Google" id="ProtNLM"/>
    </source>
</evidence>
<keyword evidence="2" id="KW-1185">Reference proteome</keyword>
<comment type="caution">
    <text evidence="1">The sequence shown here is derived from an EMBL/GenBank/DDBJ whole genome shotgun (WGS) entry which is preliminary data.</text>
</comment>
<accession>A0ABT3J4F3</accession>